<organism evidence="4 5">
    <name type="scientific">Terrybacteria sp. (strain RIFCSPHIGHO2_01_FULL_58_15)</name>
    <dbReference type="NCBI Taxonomy" id="1802363"/>
    <lineage>
        <taxon>Bacteria</taxon>
        <taxon>Candidatus Terryibacteriota</taxon>
    </lineage>
</organism>
<comment type="caution">
    <text evidence="4">The sequence shown here is derived from an EMBL/GenBank/DDBJ whole genome shotgun (WGS) entry which is preliminary data.</text>
</comment>
<keyword evidence="2 3" id="KW-0694">RNA-binding</keyword>
<name>A0A1G2PNW1_TERXR</name>
<dbReference type="STRING" id="1802363.A2682_01970"/>
<evidence type="ECO:0000313" key="4">
    <source>
        <dbReference type="EMBL" id="OHA50010.1"/>
    </source>
</evidence>
<dbReference type="Proteomes" id="UP000178690">
    <property type="component" value="Unassembled WGS sequence"/>
</dbReference>
<dbReference type="Gene3D" id="2.40.280.10">
    <property type="match status" value="1"/>
</dbReference>
<accession>A0A1G2PNW1</accession>
<dbReference type="GO" id="GO:0070929">
    <property type="term" value="P:trans-translation"/>
    <property type="evidence" value="ECO:0007669"/>
    <property type="project" value="UniProtKB-UniRule"/>
</dbReference>
<dbReference type="CDD" id="cd09294">
    <property type="entry name" value="SmpB"/>
    <property type="match status" value="1"/>
</dbReference>
<dbReference type="HAMAP" id="MF_00023">
    <property type="entry name" value="SmpB"/>
    <property type="match status" value="1"/>
</dbReference>
<evidence type="ECO:0000256" key="1">
    <source>
        <dbReference type="ARBA" id="ARBA00022490"/>
    </source>
</evidence>
<gene>
    <name evidence="3" type="primary">smpB</name>
    <name evidence="4" type="ORF">A2682_01970</name>
</gene>
<dbReference type="GO" id="GO:0070930">
    <property type="term" value="P:trans-translation-dependent protein tagging"/>
    <property type="evidence" value="ECO:0007669"/>
    <property type="project" value="TreeGrafter"/>
</dbReference>
<dbReference type="Pfam" id="PF01668">
    <property type="entry name" value="SmpB"/>
    <property type="match status" value="1"/>
</dbReference>
<dbReference type="GO" id="GO:0003723">
    <property type="term" value="F:RNA binding"/>
    <property type="evidence" value="ECO:0007669"/>
    <property type="project" value="UniProtKB-UniRule"/>
</dbReference>
<evidence type="ECO:0000256" key="2">
    <source>
        <dbReference type="ARBA" id="ARBA00022884"/>
    </source>
</evidence>
<dbReference type="InterPro" id="IPR000037">
    <property type="entry name" value="SsrA-bd_prot"/>
</dbReference>
<comment type="function">
    <text evidence="3">Required for rescue of stalled ribosomes mediated by trans-translation. Binds to transfer-messenger RNA (tmRNA), required for stable association of tmRNA with ribosomes. tmRNA and SmpB together mimic tRNA shape, replacing the anticodon stem-loop with SmpB. tmRNA is encoded by the ssrA gene; the 2 termini fold to resemble tRNA(Ala) and it encodes a 'tag peptide', a short internal open reading frame. During trans-translation Ala-aminoacylated tmRNA acts like a tRNA, entering the A-site of stalled ribosomes, displacing the stalled mRNA. The ribosome then switches to translate the ORF on the tmRNA; the nascent peptide is terminated with the 'tag peptide' encoded by the tmRNA and targeted for degradation. The ribosome is freed to recommence translation, which seems to be the essential function of trans-translation.</text>
</comment>
<keyword evidence="1 3" id="KW-0963">Cytoplasm</keyword>
<dbReference type="PANTHER" id="PTHR30308:SF2">
    <property type="entry name" value="SSRA-BINDING PROTEIN"/>
    <property type="match status" value="1"/>
</dbReference>
<comment type="similarity">
    <text evidence="3">Belongs to the SmpB family.</text>
</comment>
<dbReference type="PANTHER" id="PTHR30308">
    <property type="entry name" value="TMRNA-BINDING COMPONENT OF TRANS-TRANSLATION TAGGING COMPLEX"/>
    <property type="match status" value="1"/>
</dbReference>
<dbReference type="SUPFAM" id="SSF74982">
    <property type="entry name" value="Small protein B (SmpB)"/>
    <property type="match status" value="1"/>
</dbReference>
<comment type="subcellular location">
    <subcellularLocation>
        <location evidence="3">Cytoplasm</location>
    </subcellularLocation>
    <text evidence="3">The tmRNA-SmpB complex associates with stalled 70S ribosomes.</text>
</comment>
<evidence type="ECO:0000313" key="5">
    <source>
        <dbReference type="Proteomes" id="UP000178690"/>
    </source>
</evidence>
<evidence type="ECO:0000256" key="3">
    <source>
        <dbReference type="HAMAP-Rule" id="MF_00023"/>
    </source>
</evidence>
<dbReference type="NCBIfam" id="TIGR00086">
    <property type="entry name" value="smpB"/>
    <property type="match status" value="1"/>
</dbReference>
<proteinExistence type="inferred from homology"/>
<dbReference type="EMBL" id="MHST01000002">
    <property type="protein sequence ID" value="OHA50010.1"/>
    <property type="molecule type" value="Genomic_DNA"/>
</dbReference>
<protein>
    <recommendedName>
        <fullName evidence="3">SsrA-binding protein</fullName>
    </recommendedName>
    <alternativeName>
        <fullName evidence="3">Small protein B</fullName>
    </alternativeName>
</protein>
<dbReference type="GO" id="GO:0005829">
    <property type="term" value="C:cytosol"/>
    <property type="evidence" value="ECO:0007669"/>
    <property type="project" value="TreeGrafter"/>
</dbReference>
<dbReference type="NCBIfam" id="NF003843">
    <property type="entry name" value="PRK05422.1"/>
    <property type="match status" value="1"/>
</dbReference>
<dbReference type="AlphaFoldDB" id="A0A1G2PNW1"/>
<dbReference type="InterPro" id="IPR023620">
    <property type="entry name" value="SmpB"/>
</dbReference>
<sequence>MPKIHRLASGVIAENRRARFDYEVLEAFEGGIQLTGQEVKSTQAGRADITAAFVTLRTSPRTGGTELWLTNTAIPPWQPKNAPPDYDERRPRKLLLHRGEIAALIGKLQTGGLTAVPLRLYTKGRRVKAEIALVRRRKKGDRRDIIKKREAEREMRRALKM</sequence>
<reference evidence="4 5" key="1">
    <citation type="journal article" date="2016" name="Nat. Commun.">
        <title>Thousands of microbial genomes shed light on interconnected biogeochemical processes in an aquifer system.</title>
        <authorList>
            <person name="Anantharaman K."/>
            <person name="Brown C.T."/>
            <person name="Hug L.A."/>
            <person name="Sharon I."/>
            <person name="Castelle C.J."/>
            <person name="Probst A.J."/>
            <person name="Thomas B.C."/>
            <person name="Singh A."/>
            <person name="Wilkins M.J."/>
            <person name="Karaoz U."/>
            <person name="Brodie E.L."/>
            <person name="Williams K.H."/>
            <person name="Hubbard S.S."/>
            <person name="Banfield J.F."/>
        </authorList>
    </citation>
    <scope>NUCLEOTIDE SEQUENCE [LARGE SCALE GENOMIC DNA]</scope>
    <source>
        <strain evidence="5">RIFCSPHIGHO2_01_FULL_58_15</strain>
    </source>
</reference>